<evidence type="ECO:0000256" key="1">
    <source>
        <dbReference type="ARBA" id="ARBA00004370"/>
    </source>
</evidence>
<dbReference type="SUPFAM" id="SSF49313">
    <property type="entry name" value="Cadherin-like"/>
    <property type="match status" value="10"/>
</dbReference>
<dbReference type="SMART" id="SM00112">
    <property type="entry name" value="CA"/>
    <property type="match status" value="10"/>
</dbReference>
<comment type="subcellular location">
    <subcellularLocation>
        <location evidence="1">Membrane</location>
    </subcellularLocation>
</comment>
<evidence type="ECO:0000256" key="8">
    <source>
        <dbReference type="SAM" id="MobiDB-lite"/>
    </source>
</evidence>
<keyword evidence="4" id="KW-0106">Calcium</keyword>
<dbReference type="InterPro" id="IPR002126">
    <property type="entry name" value="Cadherin-like_dom"/>
</dbReference>
<keyword evidence="11" id="KW-1185">Reference proteome</keyword>
<dbReference type="GO" id="GO:0005911">
    <property type="term" value="C:cell-cell junction"/>
    <property type="evidence" value="ECO:0007669"/>
    <property type="project" value="TreeGrafter"/>
</dbReference>
<dbReference type="Pfam" id="PF00028">
    <property type="entry name" value="Cadherin"/>
    <property type="match status" value="6"/>
</dbReference>
<gene>
    <name evidence="10" type="ORF">FBZ93_11038</name>
</gene>
<evidence type="ECO:0000256" key="4">
    <source>
        <dbReference type="ARBA" id="ARBA00022837"/>
    </source>
</evidence>
<feature type="domain" description="Cadherin" evidence="9">
    <location>
        <begin position="65"/>
        <end position="167"/>
    </location>
</feature>
<accession>A0A560LGF2</accession>
<feature type="region of interest" description="Disordered" evidence="8">
    <location>
        <begin position="1608"/>
        <end position="1637"/>
    </location>
</feature>
<feature type="domain" description="Cadherin" evidence="9">
    <location>
        <begin position="891"/>
        <end position="994"/>
    </location>
</feature>
<dbReference type="InterPro" id="IPR006626">
    <property type="entry name" value="PbH1"/>
</dbReference>
<dbReference type="GO" id="GO:0016020">
    <property type="term" value="C:membrane"/>
    <property type="evidence" value="ECO:0007669"/>
    <property type="project" value="UniProtKB-SubCell"/>
</dbReference>
<feature type="domain" description="Cadherin" evidence="9">
    <location>
        <begin position="271"/>
        <end position="374"/>
    </location>
</feature>
<dbReference type="SUPFAM" id="SSF55486">
    <property type="entry name" value="Metalloproteases ('zincins'), catalytic domain"/>
    <property type="match status" value="1"/>
</dbReference>
<dbReference type="Proteomes" id="UP000321304">
    <property type="component" value="Unassembled WGS sequence"/>
</dbReference>
<dbReference type="GO" id="GO:0008237">
    <property type="term" value="F:metallopeptidase activity"/>
    <property type="evidence" value="ECO:0007669"/>
    <property type="project" value="InterPro"/>
</dbReference>
<dbReference type="Gene3D" id="2.60.40.60">
    <property type="entry name" value="Cadherins"/>
    <property type="match status" value="10"/>
</dbReference>
<sequence>MTTIPAYTIGGLTRPELHLDPSGNIVLDPAAQAFADTYGLQYLYIGCPPGTPWPPVSGFLAPPTDANSGTNTVVEGAAVNTTVGVTAHSDSLIGLPVTYSLTSDSSHGGFKVDPNTGVVTVSDPTKVDFESSGGSYIVNVQATDGIFVASQSFTIAVSNAPPSTPVDSNAAANAVNEGAAVNTLVGITASSADVNGPGVTYSLTADSSNGGFKIDPTTGIVTVANSAKIDFETAPSHAYTITVQASDGHGGISSQSFTINVNDVPVSTPVDVNPAANSVVEGAAADALVGITASAVDPNGPATTYSLTGDTSGGGFKIDPNTGVVTVADPTKLDYESAPGHAYTITVHATAGATSSTQTFTIGVTDAPPSAPTDTDVTANSVAEGAAVGTVVGITAHSTDINGGAVTYSLVGDAHGFTIDAATGVVTVADPTKIDFETAPGHAYTITAQASDGTLTSTQNFTIAVTDVAPSTPVDSNAAANTVVEGAAAGTTVGVTTSSTDVNGPAVTYSLTGDTSGGGFTINATTGVITVADPTKLDFEASAPGHSYTVTAQASDGTLTSSQTFTIAVTDAPPSAPVDTDSTVNAVAEGAAAGTTVGVTASSTDVNGPPVTYALIGDTSGGGFTINATTGVITVADPTKIDFETSGAGHSYTVTAQASDGLQASSQTFTIAVTDVAPSTPVDVDVGANTVTEGAAAGSTVGITASAIDINGPAVTYSLVGDTSGGGFTINATTGVVTVADPTKIDYETSGATHSYTITAQASDGTLATSQTFTIAVTDAAPSTPIDSDVTANSVVEGAAAGTTVGVTASSTDVNGPAVTYSLIGDTSGGGFTINATTGVITVADPTKLDYESSGPTHTYTVTAQASDGTLSSSQAFTIAVADVAPSTPVDSDVAPNSIAEGAANGSTVGITASAIDVNGPAVTYALTGDTSGGGFTINATTGVITVADSTKLDYETAPGHAYTVTATASDGTLTSSQTFTIGVTDVAPSTPVDSDVSANRVAVGAPAGSYVHLTASSTDVNGPAVTYSLVNDTSGGGFAIDPNTGKVTVADPSKIVFNPASPSYDVTVDSSDGTLHSQQTFTISVVVDQAPVVTAGHTLNYTENQAATVIDSTITVTDADDANLASATVQITGGYINGEDILGFTNQNGISGVFDAATGTLTLTGSSSVANYQAALASVTYFDNSDNPSGAPRTVTITANDGTLDSSPVTDTINVTPVNDPPVVTAGHTLNYTENQAATAFDPAITVSDVDNTTLAGATVQITGNYANGQDVLGFTNQNGITGSFDAATGTLTLTGTSSVANYQAALASVTYFNTSDNPSGLARTVTITANDGSANSTAVTDTINVTPVDDAPVTSAGGTLNYIENQAASVIDASVNVTDVDSANMSSATVAITGGFAAGQDVLGFVNQNGITGSYNAAIGVLTLTGSSSVANYKAALDSITYFNSSDNPSGADRTVSFTVNDGSLDSNISTSTIHVTPVNDAPVISFGAITGFTEPPNGTPAANSTPVTITPNLTITDAEGNNLTDATFVLNNLKPLDALSIAGHAGSSGDIGGIHFDITSTAGTETISFTGTDTLAHYNAALDLIQFNNTSENPDTTARSYTLTVHDDGGTANGGNDTGTGSTTGSVTAVDDAPTATVPADNSIGTAISHTNLAISGLSVADVDSDPSTVTATISSGHAALSFDTSGLSSFTNNGSHTVTLTGTIAQVNTALATLTYNSDDGFTGTDTVTLNVNDNGHTGTGGPLSSGNQTFHVGVVPQVFYIDNSAAGSHNLGTQADPYTSIAAFNAANPAGSGDYVVLEHGTGTYSEANGINLANGVNLIGGSHTLQFTNPVTGQVVTANTGSGTDPVIHVTGADNGIDLLGTSGHTITGVSIDTSAGTGIGISDDGNNVGTVTMSDIVIKTASGAGMNFTHGGTITVTGTSNSITSTTGTALDVVNTNIGSSGLTFHDISANGAANGIILNNTGTGAGNGGLTVTGDGSTAGSGGTIQNNVQGALFTNTKALSLSYMNFTNPDSGEGTVNNADDATFNSGADAGINMNGVSGVTFDHLNVNGNGGAGGVQTGINGINVSNLTISNSSVVGFGDEVQEGNVRLFNLSGTSNITNSTFGFVPGDATAGENLVDIRNNTGTLTLNVTGSTFHNTADSTNGSDGLQMTSTGSAVINLNVSDSTFTNLKTAGIDTFARGTSTMNVNITDGGVPGDGNSFTPGSVASRAVGLNAQDTAHLNFNIDRNTNLVGYGGPVVEIFGINSAVINGHVDNNTNIANNGTTNRAGSPLDFDIEDNATASIEASGNSINNAGQDAGIVAFAEGDGGTTNNKASLDLTLANNLIAMTGANLNANSFNDGILLVPGANANDATTITANIHNNTVTGITGPNGNVAFVNENTGGAGSHLYLEGFTTDTNTTWNANGNTPQNSTLEANSPGSGVIPIGHNGGHTILPSNPTALFAAAGGVASANGSTGEMNLTQAELNKIVAAAIADWAAAGLSPDKVAQLQHVTYDVADITSGWLGQSTAGHVTIDISADGHGWFVDPTPGDNFEFAHAISASTLVTDPTTAAAGHMDLLTTVIHEMGEQLGLEDKFAPSDQGTLMYAFLETGVRLLPTAADAARASAASELTMPTQSVTSANQQGTGAPAINNRDSFDFSSLTSTSQSGSGQLGLGANTQTLSDLFSQHSDAATPWWTGHETVLAAMGGTIDNHTHHDLVI</sequence>
<feature type="domain" description="Cadherin" evidence="9">
    <location>
        <begin position="690"/>
        <end position="787"/>
    </location>
</feature>
<protein>
    <submittedName>
        <fullName evidence="10">Cadherin domain-containing protein</fullName>
    </submittedName>
</protein>
<evidence type="ECO:0000256" key="7">
    <source>
        <dbReference type="ARBA" id="ARBA00023136"/>
    </source>
</evidence>
<dbReference type="CDD" id="cd11304">
    <property type="entry name" value="Cadherin_repeat"/>
    <property type="match status" value="10"/>
</dbReference>
<dbReference type="EMBL" id="VITY01000010">
    <property type="protein sequence ID" value="TWB93434.1"/>
    <property type="molecule type" value="Genomic_DNA"/>
</dbReference>
<dbReference type="InterPro" id="IPR050971">
    <property type="entry name" value="Cadherin-domain_protein"/>
</dbReference>
<dbReference type="GO" id="GO:0005509">
    <property type="term" value="F:calcium ion binding"/>
    <property type="evidence" value="ECO:0007669"/>
    <property type="project" value="InterPro"/>
</dbReference>
<feature type="compositionally biased region" description="Low complexity" evidence="8">
    <location>
        <begin position="2648"/>
        <end position="2660"/>
    </location>
</feature>
<feature type="domain" description="Cadherin" evidence="9">
    <location>
        <begin position="579"/>
        <end position="683"/>
    </location>
</feature>
<dbReference type="PANTHER" id="PTHR24025:SF23">
    <property type="entry name" value="NEURAL-CADHERIN"/>
    <property type="match status" value="1"/>
</dbReference>
<evidence type="ECO:0000259" key="9">
    <source>
        <dbReference type="PROSITE" id="PS50268"/>
    </source>
</evidence>
<dbReference type="Gene3D" id="3.40.390.10">
    <property type="entry name" value="Collagenase (Catalytic Domain)"/>
    <property type="match status" value="1"/>
</dbReference>
<feature type="domain" description="Cadherin" evidence="9">
    <location>
        <begin position="167"/>
        <end position="271"/>
    </location>
</feature>
<proteinExistence type="predicted"/>
<evidence type="ECO:0000313" key="11">
    <source>
        <dbReference type="Proteomes" id="UP000321304"/>
    </source>
</evidence>
<keyword evidence="5" id="KW-0130">Cell adhesion</keyword>
<evidence type="ECO:0000256" key="3">
    <source>
        <dbReference type="ARBA" id="ARBA00022737"/>
    </source>
</evidence>
<feature type="compositionally biased region" description="Polar residues" evidence="8">
    <location>
        <begin position="2622"/>
        <end position="2636"/>
    </location>
</feature>
<evidence type="ECO:0000256" key="6">
    <source>
        <dbReference type="ARBA" id="ARBA00022989"/>
    </source>
</evidence>
<feature type="domain" description="Cadherin" evidence="9">
    <location>
        <begin position="374"/>
        <end position="475"/>
    </location>
</feature>
<feature type="domain" description="Cadherin" evidence="9">
    <location>
        <begin position="787"/>
        <end position="891"/>
    </location>
</feature>
<feature type="region of interest" description="Disordered" evidence="8">
    <location>
        <begin position="2621"/>
        <end position="2664"/>
    </location>
</feature>
<feature type="domain" description="Cadherin" evidence="9">
    <location>
        <begin position="1006"/>
        <end position="1094"/>
    </location>
</feature>
<organism evidence="10 11">
    <name type="scientific">Bradyrhizobium macuxiense</name>
    <dbReference type="NCBI Taxonomy" id="1755647"/>
    <lineage>
        <taxon>Bacteria</taxon>
        <taxon>Pseudomonadati</taxon>
        <taxon>Pseudomonadota</taxon>
        <taxon>Alphaproteobacteria</taxon>
        <taxon>Hyphomicrobiales</taxon>
        <taxon>Nitrobacteraceae</taxon>
        <taxon>Bradyrhizobium</taxon>
    </lineage>
</organism>
<dbReference type="PANTHER" id="PTHR24025">
    <property type="entry name" value="DESMOGLEIN FAMILY MEMBER"/>
    <property type="match status" value="1"/>
</dbReference>
<keyword evidence="6" id="KW-1133">Transmembrane helix</keyword>
<comment type="caution">
    <text evidence="10">The sequence shown here is derived from an EMBL/GenBank/DDBJ whole genome shotgun (WGS) entry which is preliminary data.</text>
</comment>
<keyword evidence="7" id="KW-0472">Membrane</keyword>
<feature type="domain" description="Cadherin" evidence="9">
    <location>
        <begin position="475"/>
        <end position="579"/>
    </location>
</feature>
<evidence type="ECO:0000313" key="10">
    <source>
        <dbReference type="EMBL" id="TWB93434.1"/>
    </source>
</evidence>
<keyword evidence="3" id="KW-0677">Repeat</keyword>
<dbReference type="PROSITE" id="PS50268">
    <property type="entry name" value="CADHERIN_2"/>
    <property type="match status" value="10"/>
</dbReference>
<evidence type="ECO:0000256" key="2">
    <source>
        <dbReference type="ARBA" id="ARBA00022692"/>
    </source>
</evidence>
<dbReference type="SMART" id="SM00710">
    <property type="entry name" value="PbH1"/>
    <property type="match status" value="9"/>
</dbReference>
<reference evidence="10 11" key="1">
    <citation type="submission" date="2019-06" db="EMBL/GenBank/DDBJ databases">
        <title>Genomic Encyclopedia of Type Strains, Phase IV (KMG-V): Genome sequencing to study the core and pangenomes of soil and plant-associated prokaryotes.</title>
        <authorList>
            <person name="Whitman W."/>
        </authorList>
    </citation>
    <scope>NUCLEOTIDE SEQUENCE [LARGE SCALE GENOMIC DNA]</scope>
    <source>
        <strain evidence="10 11">BR 10355</strain>
    </source>
</reference>
<dbReference type="RefSeq" id="WP_146989498.1">
    <property type="nucleotide sequence ID" value="NZ_VITY01000010.1"/>
</dbReference>
<name>A0A560LGF2_9BRAD</name>
<dbReference type="InterPro" id="IPR015919">
    <property type="entry name" value="Cadherin-like_sf"/>
</dbReference>
<evidence type="ECO:0000256" key="5">
    <source>
        <dbReference type="ARBA" id="ARBA00022889"/>
    </source>
</evidence>
<dbReference type="GO" id="GO:0007156">
    <property type="term" value="P:homophilic cell adhesion via plasma membrane adhesion molecules"/>
    <property type="evidence" value="ECO:0007669"/>
    <property type="project" value="InterPro"/>
</dbReference>
<feature type="compositionally biased region" description="Low complexity" evidence="8">
    <location>
        <begin position="1622"/>
        <end position="1634"/>
    </location>
</feature>
<dbReference type="OrthoDB" id="6756629at2"/>
<dbReference type="InterPro" id="IPR024079">
    <property type="entry name" value="MetalloPept_cat_dom_sf"/>
</dbReference>
<keyword evidence="2" id="KW-0812">Transmembrane</keyword>